<evidence type="ECO:0000256" key="9">
    <source>
        <dbReference type="ARBA" id="ARBA00023242"/>
    </source>
</evidence>
<feature type="domain" description="C2H2-type" evidence="12">
    <location>
        <begin position="257"/>
        <end position="280"/>
    </location>
</feature>
<proteinExistence type="predicted"/>
<keyword evidence="9" id="KW-0539">Nucleus</keyword>
<feature type="compositionally biased region" description="Basic residues" evidence="11">
    <location>
        <begin position="371"/>
        <end position="380"/>
    </location>
</feature>
<dbReference type="PROSITE" id="PS00028">
    <property type="entry name" value="ZINC_FINGER_C2H2_1"/>
    <property type="match status" value="6"/>
</dbReference>
<dbReference type="OrthoDB" id="6365676at2759"/>
<evidence type="ECO:0000256" key="4">
    <source>
        <dbReference type="ARBA" id="ARBA00022771"/>
    </source>
</evidence>
<keyword evidence="2" id="KW-0479">Metal-binding</keyword>
<evidence type="ECO:0000256" key="7">
    <source>
        <dbReference type="ARBA" id="ARBA00023125"/>
    </source>
</evidence>
<dbReference type="PANTHER" id="PTHR24384:SF189">
    <property type="entry name" value="C2H2-TYPE DOMAIN-CONTAINING PROTEIN-RELATED"/>
    <property type="match status" value="1"/>
</dbReference>
<evidence type="ECO:0000313" key="13">
    <source>
        <dbReference type="EMBL" id="GBP20901.1"/>
    </source>
</evidence>
<keyword evidence="5" id="KW-0862">Zinc</keyword>
<dbReference type="Pfam" id="PF00096">
    <property type="entry name" value="zf-C2H2"/>
    <property type="match status" value="2"/>
</dbReference>
<sequence>MKLTDKVGVYFTQENDSGTINRIEYKQENKGVIKTEIPVASENYEIDYIEELDELNATEPENDITEILPAEDEIEIKVENRENNNTTIQISDEPENKPKLVKYRIVQNRKTRYLDANNWVKTTLTEEEAISEFQMKCLDPTYMKSPYKCEDCFRGFSKEEMYNRHFVLRHNESLGDYVCKLCKMRFKWQSHLRLHMKKHYNKYQCQRCHFVCSLEHTALAHEEYHSGVVKKCMHCGEEFRHISTYYTHIRNVHRSEYICTYCGASFVSEAGLHQHKKVKHFDVDLYPQDSPDDDEDVKTYCERCDITFHTRKAYDEHKFHSVMHSEGIKDKKLDDITIPRKALGKRVRSVANRQSQISSQDGTTVVVPQGKRTKRDKRPKAIPTTCHQCGEHFPTQTACMRHHLAEHPGTSFYPPTARYICDICGASLAPGSVAVHQNLHSREKKYPCPTCNKIFHSTVGLKRHLITHTGEKRYGCTLCDKRFTQSNSMKLHYRTFHLKQPYPKRNRDKKKKLLGRLHSNVMVDIEECERDEGSAEELEGEVIEIPIEEHAVAVQYLNNYN</sequence>
<evidence type="ECO:0000256" key="8">
    <source>
        <dbReference type="ARBA" id="ARBA00023163"/>
    </source>
</evidence>
<evidence type="ECO:0000256" key="11">
    <source>
        <dbReference type="SAM" id="MobiDB-lite"/>
    </source>
</evidence>
<keyword evidence="14" id="KW-1185">Reference proteome</keyword>
<accession>A0A4C1U3M1</accession>
<keyword evidence="4 10" id="KW-0863">Zinc-finger</keyword>
<dbReference type="SUPFAM" id="SSF57667">
    <property type="entry name" value="beta-beta-alpha zinc fingers"/>
    <property type="match status" value="3"/>
</dbReference>
<feature type="domain" description="C2H2-type" evidence="12">
    <location>
        <begin position="474"/>
        <end position="502"/>
    </location>
</feature>
<dbReference type="FunFam" id="3.30.160.60:FF:000100">
    <property type="entry name" value="Zinc finger 45-like"/>
    <property type="match status" value="1"/>
</dbReference>
<dbReference type="Gene3D" id="3.30.160.60">
    <property type="entry name" value="Classic Zinc Finger"/>
    <property type="match status" value="4"/>
</dbReference>
<name>A0A4C1U3M1_EUMVA</name>
<evidence type="ECO:0000256" key="2">
    <source>
        <dbReference type="ARBA" id="ARBA00022723"/>
    </source>
</evidence>
<dbReference type="PROSITE" id="PS50157">
    <property type="entry name" value="ZINC_FINGER_C2H2_2"/>
    <property type="match status" value="6"/>
</dbReference>
<evidence type="ECO:0000259" key="12">
    <source>
        <dbReference type="PROSITE" id="PS50157"/>
    </source>
</evidence>
<evidence type="ECO:0000256" key="6">
    <source>
        <dbReference type="ARBA" id="ARBA00023015"/>
    </source>
</evidence>
<dbReference type="GO" id="GO:0000978">
    <property type="term" value="F:RNA polymerase II cis-regulatory region sequence-specific DNA binding"/>
    <property type="evidence" value="ECO:0007669"/>
    <property type="project" value="TreeGrafter"/>
</dbReference>
<keyword evidence="3" id="KW-0677">Repeat</keyword>
<dbReference type="InterPro" id="IPR036236">
    <property type="entry name" value="Znf_C2H2_sf"/>
</dbReference>
<keyword evidence="7" id="KW-0238">DNA-binding</keyword>
<dbReference type="GO" id="GO:0005634">
    <property type="term" value="C:nucleus"/>
    <property type="evidence" value="ECO:0007669"/>
    <property type="project" value="UniProtKB-SubCell"/>
</dbReference>
<dbReference type="AlphaFoldDB" id="A0A4C1U3M1"/>
<feature type="domain" description="C2H2-type" evidence="12">
    <location>
        <begin position="230"/>
        <end position="258"/>
    </location>
</feature>
<dbReference type="FunFam" id="3.30.160.60:FF:002343">
    <property type="entry name" value="Zinc finger protein 33A"/>
    <property type="match status" value="1"/>
</dbReference>
<dbReference type="SMART" id="SM00355">
    <property type="entry name" value="ZnF_C2H2"/>
    <property type="match status" value="10"/>
</dbReference>
<feature type="compositionally biased region" description="Polar residues" evidence="11">
    <location>
        <begin position="351"/>
        <end position="363"/>
    </location>
</feature>
<comment type="caution">
    <text evidence="13">The sequence shown here is derived from an EMBL/GenBank/DDBJ whole genome shotgun (WGS) entry which is preliminary data.</text>
</comment>
<evidence type="ECO:0000313" key="14">
    <source>
        <dbReference type="Proteomes" id="UP000299102"/>
    </source>
</evidence>
<dbReference type="Pfam" id="PF13912">
    <property type="entry name" value="zf-C2H2_6"/>
    <property type="match status" value="1"/>
</dbReference>
<dbReference type="InterPro" id="IPR050752">
    <property type="entry name" value="C2H2-ZF_domain"/>
</dbReference>
<gene>
    <name evidence="13" type="primary">ZNF189</name>
    <name evidence="13" type="ORF">EVAR_80720_1</name>
</gene>
<feature type="region of interest" description="Disordered" evidence="11">
    <location>
        <begin position="350"/>
        <end position="381"/>
    </location>
</feature>
<dbReference type="PANTHER" id="PTHR24384">
    <property type="entry name" value="FINGER PUTATIVE TRANSCRIPTION FACTOR FAMILY-RELATED"/>
    <property type="match status" value="1"/>
</dbReference>
<comment type="subcellular location">
    <subcellularLocation>
        <location evidence="1">Nucleus</location>
    </subcellularLocation>
</comment>
<evidence type="ECO:0000256" key="1">
    <source>
        <dbReference type="ARBA" id="ARBA00004123"/>
    </source>
</evidence>
<keyword evidence="8" id="KW-0804">Transcription</keyword>
<dbReference type="GO" id="GO:0000981">
    <property type="term" value="F:DNA-binding transcription factor activity, RNA polymerase II-specific"/>
    <property type="evidence" value="ECO:0007669"/>
    <property type="project" value="TreeGrafter"/>
</dbReference>
<protein>
    <submittedName>
        <fullName evidence="13">Zinc finger protein 189</fullName>
    </submittedName>
</protein>
<dbReference type="EMBL" id="BGZK01000123">
    <property type="protein sequence ID" value="GBP20901.1"/>
    <property type="molecule type" value="Genomic_DNA"/>
</dbReference>
<organism evidence="13 14">
    <name type="scientific">Eumeta variegata</name>
    <name type="common">Bagworm moth</name>
    <name type="synonym">Eumeta japonica</name>
    <dbReference type="NCBI Taxonomy" id="151549"/>
    <lineage>
        <taxon>Eukaryota</taxon>
        <taxon>Metazoa</taxon>
        <taxon>Ecdysozoa</taxon>
        <taxon>Arthropoda</taxon>
        <taxon>Hexapoda</taxon>
        <taxon>Insecta</taxon>
        <taxon>Pterygota</taxon>
        <taxon>Neoptera</taxon>
        <taxon>Endopterygota</taxon>
        <taxon>Lepidoptera</taxon>
        <taxon>Glossata</taxon>
        <taxon>Ditrysia</taxon>
        <taxon>Tineoidea</taxon>
        <taxon>Psychidae</taxon>
        <taxon>Oiketicinae</taxon>
        <taxon>Eumeta</taxon>
    </lineage>
</organism>
<dbReference type="InterPro" id="IPR013087">
    <property type="entry name" value="Znf_C2H2_type"/>
</dbReference>
<keyword evidence="6" id="KW-0805">Transcription regulation</keyword>
<evidence type="ECO:0000256" key="10">
    <source>
        <dbReference type="PROSITE-ProRule" id="PRU00042"/>
    </source>
</evidence>
<dbReference type="GO" id="GO:0008270">
    <property type="term" value="F:zinc ion binding"/>
    <property type="evidence" value="ECO:0007669"/>
    <property type="project" value="UniProtKB-KW"/>
</dbReference>
<feature type="domain" description="C2H2-type" evidence="12">
    <location>
        <begin position="147"/>
        <end position="170"/>
    </location>
</feature>
<evidence type="ECO:0000256" key="3">
    <source>
        <dbReference type="ARBA" id="ARBA00022737"/>
    </source>
</evidence>
<feature type="domain" description="C2H2-type" evidence="12">
    <location>
        <begin position="446"/>
        <end position="473"/>
    </location>
</feature>
<reference evidence="13 14" key="1">
    <citation type="journal article" date="2019" name="Commun. Biol.">
        <title>The bagworm genome reveals a unique fibroin gene that provides high tensile strength.</title>
        <authorList>
            <person name="Kono N."/>
            <person name="Nakamura H."/>
            <person name="Ohtoshi R."/>
            <person name="Tomita M."/>
            <person name="Numata K."/>
            <person name="Arakawa K."/>
        </authorList>
    </citation>
    <scope>NUCLEOTIDE SEQUENCE [LARGE SCALE GENOMIC DNA]</scope>
</reference>
<dbReference type="Proteomes" id="UP000299102">
    <property type="component" value="Unassembled WGS sequence"/>
</dbReference>
<evidence type="ECO:0000256" key="5">
    <source>
        <dbReference type="ARBA" id="ARBA00022833"/>
    </source>
</evidence>
<feature type="domain" description="C2H2-type" evidence="12">
    <location>
        <begin position="177"/>
        <end position="204"/>
    </location>
</feature>
<dbReference type="STRING" id="151549.A0A4C1U3M1"/>